<sequence>TKDGEKRRAVAMALRLEDFPDEGVPEIGSFEVSDVSKAKEVYLSNFGVIKEPARGTVILTANFKRPARARLEALKLFVFAK</sequence>
<reference evidence="1" key="1">
    <citation type="journal article" date="2014" name="Front. Microbiol.">
        <title>High frequency of phylogenetically diverse reductive dehalogenase-homologous genes in deep subseafloor sedimentary metagenomes.</title>
        <authorList>
            <person name="Kawai M."/>
            <person name="Futagami T."/>
            <person name="Toyoda A."/>
            <person name="Takaki Y."/>
            <person name="Nishi S."/>
            <person name="Hori S."/>
            <person name="Arai W."/>
            <person name="Tsubouchi T."/>
            <person name="Morono Y."/>
            <person name="Uchiyama I."/>
            <person name="Ito T."/>
            <person name="Fujiyama A."/>
            <person name="Inagaki F."/>
            <person name="Takami H."/>
        </authorList>
    </citation>
    <scope>NUCLEOTIDE SEQUENCE</scope>
    <source>
        <strain evidence="1">Expedition CK06-06</strain>
    </source>
</reference>
<dbReference type="AlphaFoldDB" id="X1RK44"/>
<gene>
    <name evidence="1" type="ORF">S06H3_60270</name>
</gene>
<feature type="non-terminal residue" evidence="1">
    <location>
        <position position="1"/>
    </location>
</feature>
<dbReference type="EMBL" id="BARV01039296">
    <property type="protein sequence ID" value="GAI55939.1"/>
    <property type="molecule type" value="Genomic_DNA"/>
</dbReference>
<comment type="caution">
    <text evidence="1">The sequence shown here is derived from an EMBL/GenBank/DDBJ whole genome shotgun (WGS) entry which is preliminary data.</text>
</comment>
<organism evidence="1">
    <name type="scientific">marine sediment metagenome</name>
    <dbReference type="NCBI Taxonomy" id="412755"/>
    <lineage>
        <taxon>unclassified sequences</taxon>
        <taxon>metagenomes</taxon>
        <taxon>ecological metagenomes</taxon>
    </lineage>
</organism>
<proteinExistence type="predicted"/>
<accession>X1RK44</accession>
<evidence type="ECO:0000313" key="1">
    <source>
        <dbReference type="EMBL" id="GAI55939.1"/>
    </source>
</evidence>
<name>X1RK44_9ZZZZ</name>
<protein>
    <submittedName>
        <fullName evidence="1">Uncharacterized protein</fullName>
    </submittedName>
</protein>